<keyword evidence="1" id="KW-0732">Signal</keyword>
<accession>A0A2G5TMR5</accession>
<dbReference type="AlphaFoldDB" id="A0A2G5TMR5"/>
<comment type="caution">
    <text evidence="2">The sequence shown here is derived from an EMBL/GenBank/DDBJ whole genome shotgun (WGS) entry which is preliminary data.</text>
</comment>
<reference evidence="3" key="1">
    <citation type="submission" date="2017-10" db="EMBL/GenBank/DDBJ databases">
        <title>Rapid genome shrinkage in a self-fertile nematode reveals novel sperm competition proteins.</title>
        <authorList>
            <person name="Yin D."/>
            <person name="Schwarz E.M."/>
            <person name="Thomas C.G."/>
            <person name="Felde R.L."/>
            <person name="Korf I.F."/>
            <person name="Cutter A.D."/>
            <person name="Schartner C.M."/>
            <person name="Ralston E.J."/>
            <person name="Meyer B.J."/>
            <person name="Haag E.S."/>
        </authorList>
    </citation>
    <scope>NUCLEOTIDE SEQUENCE [LARGE SCALE GENOMIC DNA]</scope>
    <source>
        <strain evidence="3">JU1422</strain>
    </source>
</reference>
<evidence type="ECO:0000313" key="3">
    <source>
        <dbReference type="Proteomes" id="UP000230233"/>
    </source>
</evidence>
<feature type="chain" id="PRO_5013889102" evidence="1">
    <location>
        <begin position="19"/>
        <end position="106"/>
    </location>
</feature>
<evidence type="ECO:0000313" key="2">
    <source>
        <dbReference type="EMBL" id="PIC28543.1"/>
    </source>
</evidence>
<dbReference type="OrthoDB" id="5858258at2759"/>
<sequence>MFLLVLFSVSLLVSYKDSYKESYKEPPESPNFQIPTLVHCMSSSRPSSSNRRGINRNPKIDSDIHKQYMPLLPEWDSQLPEVLEESAAVQAKVKSEDGRESVIDAI</sequence>
<protein>
    <submittedName>
        <fullName evidence="2">Uncharacterized protein</fullName>
    </submittedName>
</protein>
<gene>
    <name evidence="2" type="primary">Cni-F14H8.8</name>
    <name evidence="2" type="synonym">Cnig_chr_V.g20417</name>
    <name evidence="2" type="ORF">B9Z55_020417</name>
</gene>
<evidence type="ECO:0000256" key="1">
    <source>
        <dbReference type="SAM" id="SignalP"/>
    </source>
</evidence>
<organism evidence="2 3">
    <name type="scientific">Caenorhabditis nigoni</name>
    <dbReference type="NCBI Taxonomy" id="1611254"/>
    <lineage>
        <taxon>Eukaryota</taxon>
        <taxon>Metazoa</taxon>
        <taxon>Ecdysozoa</taxon>
        <taxon>Nematoda</taxon>
        <taxon>Chromadorea</taxon>
        <taxon>Rhabditida</taxon>
        <taxon>Rhabditina</taxon>
        <taxon>Rhabditomorpha</taxon>
        <taxon>Rhabditoidea</taxon>
        <taxon>Rhabditidae</taxon>
        <taxon>Peloderinae</taxon>
        <taxon>Caenorhabditis</taxon>
    </lineage>
</organism>
<dbReference type="Proteomes" id="UP000230233">
    <property type="component" value="Chromosome V"/>
</dbReference>
<proteinExistence type="predicted"/>
<dbReference type="EMBL" id="PDUG01000005">
    <property type="protein sequence ID" value="PIC28543.1"/>
    <property type="molecule type" value="Genomic_DNA"/>
</dbReference>
<keyword evidence="3" id="KW-1185">Reference proteome</keyword>
<name>A0A2G5TMR5_9PELO</name>
<feature type="signal peptide" evidence="1">
    <location>
        <begin position="1"/>
        <end position="18"/>
    </location>
</feature>